<feature type="region of interest" description="Disordered" evidence="1">
    <location>
        <begin position="103"/>
        <end position="140"/>
    </location>
</feature>
<feature type="region of interest" description="Disordered" evidence="1">
    <location>
        <begin position="204"/>
        <end position="231"/>
    </location>
</feature>
<feature type="compositionally biased region" description="Basic residues" evidence="1">
    <location>
        <begin position="114"/>
        <end position="124"/>
    </location>
</feature>
<proteinExistence type="predicted"/>
<keyword evidence="3" id="KW-1185">Reference proteome</keyword>
<evidence type="ECO:0000256" key="1">
    <source>
        <dbReference type="SAM" id="MobiDB-lite"/>
    </source>
</evidence>
<dbReference type="OrthoDB" id="129248at2759"/>
<sequence length="395" mass="41221">MIRFLLRKGGRTPASAPAQLVRPAAPGDTQLAAAHEVVRLSNAADTEAAAAQAQSASVSTAQAASPPAAAIGDAPSVAGPFQPAAPVQAASTTAQDIAVLPAQAPPFTPSTCARGRRPARRSSRRSLEMSASPATTPIGRCPAASTELIATSPHIEDKDDDDAASIDHREGSSDAADGMFGAVTDDEAEEEEVTARGNELLADNDDDLNAVDNSSNSNFGAIESGDEAEKDDVEIGEYDSSGDTEHEGALDDIGDDQEETETEIAAEVLFAEKFLDTFGGEDEVLAGSLNNAALRSMAASGWEAVEAPDIHEHLMAPYEPVNNAGSYPGLRQGYSGPTAEALRHGDSPVALFFFMMPVVLWQHIAACSNEYHRENATHCSARCASKSITSPWCCA</sequence>
<evidence type="ECO:0000313" key="2">
    <source>
        <dbReference type="EMBL" id="GMG15167.1"/>
    </source>
</evidence>
<protein>
    <submittedName>
        <fullName evidence="2">Unnamed protein product</fullName>
    </submittedName>
</protein>
<accession>A0A9W6YLJ4</accession>
<dbReference type="EMBL" id="BSXT01018867">
    <property type="protein sequence ID" value="GMG15167.1"/>
    <property type="molecule type" value="Genomic_DNA"/>
</dbReference>
<feature type="region of interest" description="Disordered" evidence="1">
    <location>
        <begin position="152"/>
        <end position="179"/>
    </location>
</feature>
<dbReference type="PANTHER" id="PTHR37069">
    <property type="entry name" value="DDE_TNP_1_7 DOMAIN-CONTAINING PROTEIN"/>
    <property type="match status" value="1"/>
</dbReference>
<name>A0A9W6YLJ4_9STRA</name>
<dbReference type="AlphaFoldDB" id="A0A9W6YLJ4"/>
<dbReference type="Proteomes" id="UP001165121">
    <property type="component" value="Unassembled WGS sequence"/>
</dbReference>
<organism evidence="2 3">
    <name type="scientific">Phytophthora fragariaefolia</name>
    <dbReference type="NCBI Taxonomy" id="1490495"/>
    <lineage>
        <taxon>Eukaryota</taxon>
        <taxon>Sar</taxon>
        <taxon>Stramenopiles</taxon>
        <taxon>Oomycota</taxon>
        <taxon>Peronosporomycetes</taxon>
        <taxon>Peronosporales</taxon>
        <taxon>Peronosporaceae</taxon>
        <taxon>Phytophthora</taxon>
    </lineage>
</organism>
<gene>
    <name evidence="2" type="ORF">Pfra01_002936800</name>
</gene>
<evidence type="ECO:0000313" key="3">
    <source>
        <dbReference type="Proteomes" id="UP001165121"/>
    </source>
</evidence>
<dbReference type="PANTHER" id="PTHR37069:SF2">
    <property type="entry name" value="PIGGYBAC TRANSPOSABLE ELEMENT-DERIVED PROTEIN DOMAIN-CONTAINING PROTEIN"/>
    <property type="match status" value="1"/>
</dbReference>
<comment type="caution">
    <text evidence="2">The sequence shown here is derived from an EMBL/GenBank/DDBJ whole genome shotgun (WGS) entry which is preliminary data.</text>
</comment>
<reference evidence="2" key="1">
    <citation type="submission" date="2023-04" db="EMBL/GenBank/DDBJ databases">
        <title>Phytophthora fragariaefolia NBRC 109709.</title>
        <authorList>
            <person name="Ichikawa N."/>
            <person name="Sato H."/>
            <person name="Tonouchi N."/>
        </authorList>
    </citation>
    <scope>NUCLEOTIDE SEQUENCE</scope>
    <source>
        <strain evidence="2">NBRC 109709</strain>
    </source>
</reference>